<feature type="non-terminal residue" evidence="3">
    <location>
        <position position="1"/>
    </location>
</feature>
<sequence>SRRALMASAALLGAGALTAARAPRAAADPNDPAYDVLVFSRTAGFRHDSIDEGVAALRELGAGNNFTVTATEDPAAFNAGNLARYEAVVFLHTTGDVLNAAQQTAFEGYIGGGGGYLGVHAAADTEYGWPWYGGLAGAWFASHPAIQPATITVEDHGHPATAHLGATWRRTDEWYNFRANPRPAVNVLLSLNESSYSGGTMNGDHPIAWYHEYAGGRAFYTGLGHTAASYAEAAFRAHLLGGLRWAAGVATAAAAPDRRGATP</sequence>
<dbReference type="Gene3D" id="3.40.50.880">
    <property type="match status" value="1"/>
</dbReference>
<proteinExistence type="predicted"/>
<dbReference type="InterPro" id="IPR029062">
    <property type="entry name" value="Class_I_gatase-like"/>
</dbReference>
<feature type="chain" id="PRO_5038830522" evidence="1">
    <location>
        <begin position="20"/>
        <end position="263"/>
    </location>
</feature>
<keyword evidence="4" id="KW-1185">Reference proteome</keyword>
<dbReference type="Pfam" id="PF06283">
    <property type="entry name" value="ThuA"/>
    <property type="match status" value="1"/>
</dbReference>
<keyword evidence="1" id="KW-0732">Signal</keyword>
<protein>
    <submittedName>
        <fullName evidence="3">ThuA domain-containing protein</fullName>
    </submittedName>
</protein>
<feature type="signal peptide" evidence="1">
    <location>
        <begin position="1"/>
        <end position="19"/>
    </location>
</feature>
<dbReference type="Proteomes" id="UP000295345">
    <property type="component" value="Unassembled WGS sequence"/>
</dbReference>
<organism evidence="3 4">
    <name type="scientific">Streptomyces hainanensis</name>
    <dbReference type="NCBI Taxonomy" id="402648"/>
    <lineage>
        <taxon>Bacteria</taxon>
        <taxon>Bacillati</taxon>
        <taxon>Actinomycetota</taxon>
        <taxon>Actinomycetes</taxon>
        <taxon>Kitasatosporales</taxon>
        <taxon>Streptomycetaceae</taxon>
        <taxon>Streptomyces</taxon>
    </lineage>
</organism>
<dbReference type="EMBL" id="SMKI01000584">
    <property type="protein sequence ID" value="TDC63105.1"/>
    <property type="molecule type" value="Genomic_DNA"/>
</dbReference>
<dbReference type="AlphaFoldDB" id="A0A4V6PBG1"/>
<dbReference type="SUPFAM" id="SSF52317">
    <property type="entry name" value="Class I glutamine amidotransferase-like"/>
    <property type="match status" value="1"/>
</dbReference>
<dbReference type="OrthoDB" id="9816308at2"/>
<evidence type="ECO:0000313" key="3">
    <source>
        <dbReference type="EMBL" id="TDC63105.1"/>
    </source>
</evidence>
<reference evidence="3 4" key="1">
    <citation type="submission" date="2019-03" db="EMBL/GenBank/DDBJ databases">
        <title>Draft genome sequences of novel Actinobacteria.</title>
        <authorList>
            <person name="Sahin N."/>
            <person name="Ay H."/>
            <person name="Saygin H."/>
        </authorList>
    </citation>
    <scope>NUCLEOTIDE SEQUENCE [LARGE SCALE GENOMIC DNA]</scope>
    <source>
        <strain evidence="3 4">DSM 41900</strain>
    </source>
</reference>
<evidence type="ECO:0000256" key="1">
    <source>
        <dbReference type="SAM" id="SignalP"/>
    </source>
</evidence>
<evidence type="ECO:0000313" key="4">
    <source>
        <dbReference type="Proteomes" id="UP000295345"/>
    </source>
</evidence>
<evidence type="ECO:0000259" key="2">
    <source>
        <dbReference type="Pfam" id="PF06283"/>
    </source>
</evidence>
<comment type="caution">
    <text evidence="3">The sequence shown here is derived from an EMBL/GenBank/DDBJ whole genome shotgun (WGS) entry which is preliminary data.</text>
</comment>
<name>A0A4V6PBG1_9ACTN</name>
<accession>A0A4V6PBG1</accession>
<feature type="domain" description="ThuA-like" evidence="2">
    <location>
        <begin position="36"/>
        <end position="246"/>
    </location>
</feature>
<dbReference type="PANTHER" id="PTHR40469:SF2">
    <property type="entry name" value="GALACTOSE-BINDING DOMAIN-LIKE SUPERFAMILY PROTEIN"/>
    <property type="match status" value="1"/>
</dbReference>
<dbReference type="InterPro" id="IPR029010">
    <property type="entry name" value="ThuA-like"/>
</dbReference>
<dbReference type="PANTHER" id="PTHR40469">
    <property type="entry name" value="SECRETED GLYCOSYL HYDROLASE"/>
    <property type="match status" value="1"/>
</dbReference>
<gene>
    <name evidence="3" type="ORF">E1283_32935</name>
</gene>